<dbReference type="OMA" id="FFNINEY"/>
<dbReference type="OrthoDB" id="16479at2759"/>
<dbReference type="Gene3D" id="3.30.470.30">
    <property type="entry name" value="DNA ligase/mRNA capping enzyme"/>
    <property type="match status" value="1"/>
</dbReference>
<sequence length="438" mass="50724">MSKEQDYSLRNTTPFPHGITIEDCRNAIKGLSCFREKLNKEDGTIAFNYDFLQNDSFPNPYIEKDSQKSFYYKVRRECRGIIFDANTKALICRKFHKFFNINENLECHESAIDMNQDFILMEKIDGSLIAPFILQDIIRWGSKMGITELGLRLEEFIARSKEYRYNEFSMVWLKKGFSVLFEYTSMDQQIILTYKEDSLRVIGIRDMFTGDYVPWDDVKSTCKEYGIPIVDIIDHKNHPSFKDIKNTKDLVNAVRNVKGIEGYVIRFSSGKTYKIKTQFYMDLAKICVSSEQLMKCEKDVWAIILGGQLDDVLATMNSNTRSALNVDKIKEFSNTLFQRIEDVSKTIIEHIISAKEKNCQRKSFQNLKFPTGYFSGRTLQFAYHFFDLIQKEDTVDRHISTVSKALVQRCLQGTTSGSKLLDTKDLLGSNINFGEELA</sequence>
<dbReference type="EMBL" id="LODT01000028">
    <property type="protein sequence ID" value="KYQ93400.1"/>
    <property type="molecule type" value="Genomic_DNA"/>
</dbReference>
<dbReference type="InParanoid" id="A0A151ZHP0"/>
<name>A0A151ZHP0_TIELA</name>
<dbReference type="InterPro" id="IPR019039">
    <property type="entry name" value="T4-Rnl1-like_N"/>
</dbReference>
<dbReference type="Proteomes" id="UP000076078">
    <property type="component" value="Unassembled WGS sequence"/>
</dbReference>
<keyword evidence="3" id="KW-1185">Reference proteome</keyword>
<protein>
    <recommendedName>
        <fullName evidence="1">T4 RNA ligase 1-like N-terminal domain-containing protein</fullName>
    </recommendedName>
</protein>
<gene>
    <name evidence="2" type="ORF">DLAC_06083</name>
</gene>
<organism evidence="2 3">
    <name type="scientific">Tieghemostelium lacteum</name>
    <name type="common">Slime mold</name>
    <name type="synonym">Dictyostelium lacteum</name>
    <dbReference type="NCBI Taxonomy" id="361077"/>
    <lineage>
        <taxon>Eukaryota</taxon>
        <taxon>Amoebozoa</taxon>
        <taxon>Evosea</taxon>
        <taxon>Eumycetozoa</taxon>
        <taxon>Dictyostelia</taxon>
        <taxon>Dictyosteliales</taxon>
        <taxon>Raperosteliaceae</taxon>
        <taxon>Tieghemostelium</taxon>
    </lineage>
</organism>
<evidence type="ECO:0000313" key="3">
    <source>
        <dbReference type="Proteomes" id="UP000076078"/>
    </source>
</evidence>
<accession>A0A151ZHP0</accession>
<dbReference type="AlphaFoldDB" id="A0A151ZHP0"/>
<reference evidence="2 3" key="1">
    <citation type="submission" date="2015-12" db="EMBL/GenBank/DDBJ databases">
        <title>Dictyostelia acquired genes for synthesis and detection of signals that induce cell-type specialization by lateral gene transfer from prokaryotes.</title>
        <authorList>
            <person name="Gloeckner G."/>
            <person name="Schaap P."/>
        </authorList>
    </citation>
    <scope>NUCLEOTIDE SEQUENCE [LARGE SCALE GENOMIC DNA]</scope>
    <source>
        <strain evidence="2 3">TK</strain>
    </source>
</reference>
<dbReference type="FunCoup" id="A0A151ZHP0">
    <property type="interactions" value="1"/>
</dbReference>
<evidence type="ECO:0000259" key="1">
    <source>
        <dbReference type="Pfam" id="PF09511"/>
    </source>
</evidence>
<evidence type="ECO:0000313" key="2">
    <source>
        <dbReference type="EMBL" id="KYQ93400.1"/>
    </source>
</evidence>
<comment type="caution">
    <text evidence="2">The sequence shown here is derived from an EMBL/GenBank/DDBJ whole genome shotgun (WGS) entry which is preliminary data.</text>
</comment>
<proteinExistence type="predicted"/>
<dbReference type="Pfam" id="PF09511">
    <property type="entry name" value="RNA_lig_T4_1"/>
    <property type="match status" value="1"/>
</dbReference>
<feature type="domain" description="T4 RNA ligase 1-like N-terminal" evidence="1">
    <location>
        <begin position="77"/>
        <end position="280"/>
    </location>
</feature>